<dbReference type="AlphaFoldDB" id="A0A7I4B511"/>
<evidence type="ECO:0000256" key="2">
    <source>
        <dbReference type="ARBA" id="ARBA00022980"/>
    </source>
</evidence>
<organism evidence="5 6">
    <name type="scientific">Physcomitrium patens</name>
    <name type="common">Spreading-leaved earth moss</name>
    <name type="synonym">Physcomitrella patens</name>
    <dbReference type="NCBI Taxonomy" id="3218"/>
    <lineage>
        <taxon>Eukaryota</taxon>
        <taxon>Viridiplantae</taxon>
        <taxon>Streptophyta</taxon>
        <taxon>Embryophyta</taxon>
        <taxon>Bryophyta</taxon>
        <taxon>Bryophytina</taxon>
        <taxon>Bryopsida</taxon>
        <taxon>Funariidae</taxon>
        <taxon>Funariales</taxon>
        <taxon>Funariaceae</taxon>
        <taxon>Physcomitrium</taxon>
    </lineage>
</organism>
<protein>
    <recommendedName>
        <fullName evidence="4">Ribosomal protein</fullName>
    </recommendedName>
</protein>
<dbReference type="PANTHER" id="PTHR18804">
    <property type="entry name" value="RIBOSOMAL PROTEIN"/>
    <property type="match status" value="1"/>
</dbReference>
<name>A0A7I4B511_PHYPA</name>
<dbReference type="PANTHER" id="PTHR18804:SF16">
    <property type="entry name" value="RIBOSOMAL PROTEIN"/>
    <property type="match status" value="1"/>
</dbReference>
<dbReference type="EnsemblPlants" id="Pp3c15_5230V3.3">
    <property type="protein sequence ID" value="Pp3c15_5230V3.3"/>
    <property type="gene ID" value="Pp3c15_5230"/>
</dbReference>
<reference evidence="5 6" key="1">
    <citation type="journal article" date="2008" name="Science">
        <title>The Physcomitrella genome reveals evolutionary insights into the conquest of land by plants.</title>
        <authorList>
            <person name="Rensing S."/>
            <person name="Lang D."/>
            <person name="Zimmer A."/>
            <person name="Terry A."/>
            <person name="Salamov A."/>
            <person name="Shapiro H."/>
            <person name="Nishiyama T."/>
            <person name="Perroud P.-F."/>
            <person name="Lindquist E."/>
            <person name="Kamisugi Y."/>
            <person name="Tanahashi T."/>
            <person name="Sakakibara K."/>
            <person name="Fujita T."/>
            <person name="Oishi K."/>
            <person name="Shin-I T."/>
            <person name="Kuroki Y."/>
            <person name="Toyoda A."/>
            <person name="Suzuki Y."/>
            <person name="Hashimoto A."/>
            <person name="Yamaguchi K."/>
            <person name="Sugano A."/>
            <person name="Kohara Y."/>
            <person name="Fujiyama A."/>
            <person name="Anterola A."/>
            <person name="Aoki S."/>
            <person name="Ashton N."/>
            <person name="Barbazuk W.B."/>
            <person name="Barker E."/>
            <person name="Bennetzen J."/>
            <person name="Bezanilla M."/>
            <person name="Blankenship R."/>
            <person name="Cho S.H."/>
            <person name="Dutcher S."/>
            <person name="Estelle M."/>
            <person name="Fawcett J.A."/>
            <person name="Gundlach H."/>
            <person name="Hanada K."/>
            <person name="Heyl A."/>
            <person name="Hicks K.A."/>
            <person name="Hugh J."/>
            <person name="Lohr M."/>
            <person name="Mayer K."/>
            <person name="Melkozernov A."/>
            <person name="Murata T."/>
            <person name="Nelson D."/>
            <person name="Pils B."/>
            <person name="Prigge M."/>
            <person name="Reiss B."/>
            <person name="Renner T."/>
            <person name="Rombauts S."/>
            <person name="Rushton P."/>
            <person name="Sanderfoot A."/>
            <person name="Schween G."/>
            <person name="Shiu S.-H."/>
            <person name="Stueber K."/>
            <person name="Theodoulou F.L."/>
            <person name="Tu H."/>
            <person name="Van de Peer Y."/>
            <person name="Verrier P.J."/>
            <person name="Waters E."/>
            <person name="Wood A."/>
            <person name="Yang L."/>
            <person name="Cove D."/>
            <person name="Cuming A."/>
            <person name="Hasebe M."/>
            <person name="Lucas S."/>
            <person name="Mishler D.B."/>
            <person name="Reski R."/>
            <person name="Grigoriev I."/>
            <person name="Quatrano R.S."/>
            <person name="Boore J.L."/>
        </authorList>
    </citation>
    <scope>NUCLEOTIDE SEQUENCE [LARGE SCALE GENOMIC DNA]</scope>
    <source>
        <strain evidence="5 6">cv. Gransden 2004</strain>
    </source>
</reference>
<sequence length="130" mass="14361">MRGIHSEPRSSWFGRRRCEIGGAGTGNRRGKMKVRAAVRRLCEYCKVVKRRNRVFVLCTVNPKHKQRQGFCDAAYDAELPPLPLDFIRRIPKSSDAKLSGTVVSRFKPAESNAGVGLASLVPSATKTTSS</sequence>
<dbReference type="GO" id="GO:0006412">
    <property type="term" value="P:translation"/>
    <property type="evidence" value="ECO:0007669"/>
    <property type="project" value="InterPro"/>
</dbReference>
<dbReference type="FunCoup" id="A0A7I4B511">
    <property type="interactions" value="58"/>
</dbReference>
<dbReference type="Gramene" id="Pp3c15_5230V3.3">
    <property type="protein sequence ID" value="Pp3c15_5230V3.3"/>
    <property type="gene ID" value="Pp3c15_5230"/>
</dbReference>
<dbReference type="InParanoid" id="A0A7I4B511"/>
<keyword evidence="2 4" id="KW-0689">Ribosomal protein</keyword>
<dbReference type="Pfam" id="PF00444">
    <property type="entry name" value="Ribosomal_L36"/>
    <property type="match status" value="1"/>
</dbReference>
<comment type="similarity">
    <text evidence="1 4">Belongs to the bacterial ribosomal protein bL36 family.</text>
</comment>
<dbReference type="Proteomes" id="UP000006727">
    <property type="component" value="Chromosome 15"/>
</dbReference>
<gene>
    <name evidence="5" type="primary">LOC112292732</name>
</gene>
<dbReference type="OrthoDB" id="10265903at2759"/>
<dbReference type="HAMAP" id="MF_00251">
    <property type="entry name" value="Ribosomal_bL36"/>
    <property type="match status" value="1"/>
</dbReference>
<dbReference type="EMBL" id="ABEU02000015">
    <property type="status" value="NOT_ANNOTATED_CDS"/>
    <property type="molecule type" value="Genomic_DNA"/>
</dbReference>
<evidence type="ECO:0000256" key="4">
    <source>
        <dbReference type="RuleBase" id="RU000570"/>
    </source>
</evidence>
<evidence type="ECO:0000313" key="6">
    <source>
        <dbReference type="Proteomes" id="UP000006727"/>
    </source>
</evidence>
<reference evidence="5 6" key="2">
    <citation type="journal article" date="2018" name="Plant J.">
        <title>The Physcomitrella patens chromosome-scale assembly reveals moss genome structure and evolution.</title>
        <authorList>
            <person name="Lang D."/>
            <person name="Ullrich K.K."/>
            <person name="Murat F."/>
            <person name="Fuchs J."/>
            <person name="Jenkins J."/>
            <person name="Haas F.B."/>
            <person name="Piednoel M."/>
            <person name="Gundlach H."/>
            <person name="Van Bel M."/>
            <person name="Meyberg R."/>
            <person name="Vives C."/>
            <person name="Morata J."/>
            <person name="Symeonidi A."/>
            <person name="Hiss M."/>
            <person name="Muchero W."/>
            <person name="Kamisugi Y."/>
            <person name="Saleh O."/>
            <person name="Blanc G."/>
            <person name="Decker E.L."/>
            <person name="van Gessel N."/>
            <person name="Grimwood J."/>
            <person name="Hayes R.D."/>
            <person name="Graham S.W."/>
            <person name="Gunter L.E."/>
            <person name="McDaniel S.F."/>
            <person name="Hoernstein S.N.W."/>
            <person name="Larsson A."/>
            <person name="Li F.W."/>
            <person name="Perroud P.F."/>
            <person name="Phillips J."/>
            <person name="Ranjan P."/>
            <person name="Rokshar D.S."/>
            <person name="Rothfels C.J."/>
            <person name="Schneider L."/>
            <person name="Shu S."/>
            <person name="Stevenson D.W."/>
            <person name="Thummler F."/>
            <person name="Tillich M."/>
            <person name="Villarreal Aguilar J.C."/>
            <person name="Widiez T."/>
            <person name="Wong G.K."/>
            <person name="Wymore A."/>
            <person name="Zhang Y."/>
            <person name="Zimmer A.D."/>
            <person name="Quatrano R.S."/>
            <person name="Mayer K.F.X."/>
            <person name="Goodstein D."/>
            <person name="Casacuberta J.M."/>
            <person name="Vandepoele K."/>
            <person name="Reski R."/>
            <person name="Cuming A.C."/>
            <person name="Tuskan G.A."/>
            <person name="Maumus F."/>
            <person name="Salse J."/>
            <person name="Schmutz J."/>
            <person name="Rensing S.A."/>
        </authorList>
    </citation>
    <scope>NUCLEOTIDE SEQUENCE [LARGE SCALE GENOMIC DNA]</scope>
    <source>
        <strain evidence="5 6">cv. Gransden 2004</strain>
    </source>
</reference>
<dbReference type="NCBIfam" id="TIGR01022">
    <property type="entry name" value="rpmJ_bact"/>
    <property type="match status" value="1"/>
</dbReference>
<keyword evidence="3 4" id="KW-0687">Ribonucleoprotein</keyword>
<dbReference type="PROSITE" id="PS00828">
    <property type="entry name" value="RIBOSOMAL_L36"/>
    <property type="match status" value="1"/>
</dbReference>
<dbReference type="SUPFAM" id="SSF57840">
    <property type="entry name" value="Ribosomal protein L36"/>
    <property type="match status" value="1"/>
</dbReference>
<dbReference type="GO" id="GO:0005840">
    <property type="term" value="C:ribosome"/>
    <property type="evidence" value="ECO:0007669"/>
    <property type="project" value="UniProtKB-KW"/>
</dbReference>
<reference evidence="5" key="3">
    <citation type="submission" date="2020-12" db="UniProtKB">
        <authorList>
            <consortium name="EnsemblPlants"/>
        </authorList>
    </citation>
    <scope>IDENTIFICATION</scope>
</reference>
<keyword evidence="6" id="KW-1185">Reference proteome</keyword>
<proteinExistence type="inferred from homology"/>
<dbReference type="GO" id="GO:1990904">
    <property type="term" value="C:ribonucleoprotein complex"/>
    <property type="evidence" value="ECO:0007669"/>
    <property type="project" value="UniProtKB-KW"/>
</dbReference>
<dbReference type="InterPro" id="IPR052010">
    <property type="entry name" value="Ribosomal_LSU_bL36"/>
</dbReference>
<dbReference type="InterPro" id="IPR000473">
    <property type="entry name" value="Ribosomal_bL36"/>
</dbReference>
<evidence type="ECO:0000313" key="5">
    <source>
        <dbReference type="EnsemblPlants" id="Pp3c15_5230V3.3"/>
    </source>
</evidence>
<dbReference type="InterPro" id="IPR035977">
    <property type="entry name" value="Ribosomal_bL36_sp"/>
</dbReference>
<evidence type="ECO:0000256" key="1">
    <source>
        <dbReference type="ARBA" id="ARBA00007645"/>
    </source>
</evidence>
<dbReference type="GO" id="GO:0003735">
    <property type="term" value="F:structural constituent of ribosome"/>
    <property type="evidence" value="ECO:0007669"/>
    <property type="project" value="InterPro"/>
</dbReference>
<evidence type="ECO:0000256" key="3">
    <source>
        <dbReference type="ARBA" id="ARBA00023274"/>
    </source>
</evidence>
<accession>A0A7I4B511</accession>